<accession>A0A0A2X5K3</accession>
<feature type="domain" description="Glycosyl hydrolase family 13 catalytic" evidence="5">
    <location>
        <begin position="57"/>
        <end position="460"/>
    </location>
</feature>
<evidence type="ECO:0000313" key="7">
    <source>
        <dbReference type="Proteomes" id="UP000030518"/>
    </source>
</evidence>
<dbReference type="InterPro" id="IPR017853">
    <property type="entry name" value="GH"/>
</dbReference>
<name>A0A0A2X5K3_9GAMM</name>
<dbReference type="PATRIC" id="fig|1300345.3.peg.387"/>
<evidence type="ECO:0000256" key="1">
    <source>
        <dbReference type="ARBA" id="ARBA00001913"/>
    </source>
</evidence>
<dbReference type="PANTHER" id="PTHR10357:SF215">
    <property type="entry name" value="ALPHA-AMYLASE 1"/>
    <property type="match status" value="1"/>
</dbReference>
<comment type="cofactor">
    <cofactor evidence="1">
        <name>Ca(2+)</name>
        <dbReference type="ChEBI" id="CHEBI:29108"/>
    </cofactor>
</comment>
<evidence type="ECO:0000256" key="3">
    <source>
        <dbReference type="ARBA" id="ARBA00022729"/>
    </source>
</evidence>
<feature type="region of interest" description="Disordered" evidence="4">
    <location>
        <begin position="70"/>
        <end position="96"/>
    </location>
</feature>
<gene>
    <name evidence="6" type="ORF">LF41_1066</name>
</gene>
<proteinExistence type="predicted"/>
<dbReference type="Proteomes" id="UP000030518">
    <property type="component" value="Unassembled WGS sequence"/>
</dbReference>
<dbReference type="InterPro" id="IPR006047">
    <property type="entry name" value="GH13_cat_dom"/>
</dbReference>
<keyword evidence="2" id="KW-0479">Metal-binding</keyword>
<keyword evidence="6" id="KW-0808">Transferase</keyword>
<evidence type="ECO:0000313" key="6">
    <source>
        <dbReference type="EMBL" id="KGQ20529.1"/>
    </source>
</evidence>
<comment type="caution">
    <text evidence="6">The sequence shown here is derived from an EMBL/GenBank/DDBJ whole genome shotgun (WGS) entry which is preliminary data.</text>
</comment>
<evidence type="ECO:0000256" key="4">
    <source>
        <dbReference type="SAM" id="MobiDB-lite"/>
    </source>
</evidence>
<organism evidence="6 7">
    <name type="scientific">Lysobacter dokdonensis DS-58</name>
    <dbReference type="NCBI Taxonomy" id="1300345"/>
    <lineage>
        <taxon>Bacteria</taxon>
        <taxon>Pseudomonadati</taxon>
        <taxon>Pseudomonadota</taxon>
        <taxon>Gammaproteobacteria</taxon>
        <taxon>Lysobacterales</taxon>
        <taxon>Lysobacteraceae</taxon>
        <taxon>Noviluteimonas</taxon>
    </lineage>
</organism>
<dbReference type="PROSITE" id="PS51257">
    <property type="entry name" value="PROKAR_LIPOPROTEIN"/>
    <property type="match status" value="1"/>
</dbReference>
<dbReference type="CDD" id="cd11339">
    <property type="entry name" value="AmyAc_bac_CMD_like_2"/>
    <property type="match status" value="1"/>
</dbReference>
<dbReference type="SMART" id="SM00642">
    <property type="entry name" value="Aamy"/>
    <property type="match status" value="1"/>
</dbReference>
<dbReference type="GO" id="GO:0046872">
    <property type="term" value="F:metal ion binding"/>
    <property type="evidence" value="ECO:0007669"/>
    <property type="project" value="UniProtKB-KW"/>
</dbReference>
<dbReference type="GO" id="GO:0005975">
    <property type="term" value="P:carbohydrate metabolic process"/>
    <property type="evidence" value="ECO:0007669"/>
    <property type="project" value="InterPro"/>
</dbReference>
<dbReference type="PANTHER" id="PTHR10357">
    <property type="entry name" value="ALPHA-AMYLASE FAMILY MEMBER"/>
    <property type="match status" value="1"/>
</dbReference>
<sequence length="577" mass="63612">MLQRASWFWMPACAGMTALVGCTQPAPPPAPETKAEAPKPVEYYGTNEPFAADAVYFVLTDRFVNGDKTNDHRDQGKGAALHTFDRPVPGAPKGKSDNVGYLGGDFRGLLDNAEYIKDLGFGAVWLTPIIDQPDEAFTGGDPVKWGGMWTDRGKTGYHGYWGVNFYKLDEHLPSKNLDFRGLTKGLKSHGLKTVLDIVQNHGSPAYTMPKDQPKYGEIYDKDGKLIADHMNLAPGKLDPSNPLNAFYNTKPGLAQLSDINENDPRVLPYFLGAYEQWIGQGADAFRIDTIPWMPHSYWHQFVTKIRDKHPGFFMFGEAFDYDANKIAEQTWPENAGVSVLDFPLQKAFGEAFGKPRAGFEAIDKALYLTNGPYANPYDLMTFYDNHDMARLDATDAGFIDANNALFTLRGIPVVYYGSETGFERGTAEHTGNRNYYGQDRIDAAADSPIYRQLRRIANLRAQTPALQRGLQVNVEMQGDHAAFYRVLQQGKSAQIALVLLNKGDAPAQFSVRASLQPGAWKSVFAGTAVNVAAGGTLDATVAPHDVAVYVLDAPVTEPALKTELDRAMSRARRHVAD</sequence>
<dbReference type="Gene3D" id="3.20.20.80">
    <property type="entry name" value="Glycosidases"/>
    <property type="match status" value="1"/>
</dbReference>
<keyword evidence="7" id="KW-1185">Reference proteome</keyword>
<protein>
    <submittedName>
        <fullName evidence="6">Cyclomaltodextrin glucanotransferase</fullName>
    </submittedName>
</protein>
<dbReference type="GO" id="GO:0016740">
    <property type="term" value="F:transferase activity"/>
    <property type="evidence" value="ECO:0007669"/>
    <property type="project" value="UniProtKB-KW"/>
</dbReference>
<dbReference type="SUPFAM" id="SSF51445">
    <property type="entry name" value="(Trans)glycosidases"/>
    <property type="match status" value="1"/>
</dbReference>
<evidence type="ECO:0000256" key="2">
    <source>
        <dbReference type="ARBA" id="ARBA00022723"/>
    </source>
</evidence>
<dbReference type="eggNOG" id="COG0366">
    <property type="taxonomic scope" value="Bacteria"/>
</dbReference>
<dbReference type="AlphaFoldDB" id="A0A0A2X5K3"/>
<dbReference type="STRING" id="1300345.LF41_1066"/>
<keyword evidence="3" id="KW-0732">Signal</keyword>
<reference evidence="6 7" key="1">
    <citation type="submission" date="2014-09" db="EMBL/GenBank/DDBJ databases">
        <title>Genome sequences of Lysobacter dokdonensis DS-58.</title>
        <authorList>
            <person name="Kim J.F."/>
            <person name="Kwak M.-J."/>
        </authorList>
    </citation>
    <scope>NUCLEOTIDE SEQUENCE [LARGE SCALE GENOMIC DNA]</scope>
    <source>
        <strain evidence="6 7">DS-58</strain>
    </source>
</reference>
<dbReference type="EMBL" id="JRKJ01000002">
    <property type="protein sequence ID" value="KGQ20529.1"/>
    <property type="molecule type" value="Genomic_DNA"/>
</dbReference>
<evidence type="ECO:0000259" key="5">
    <source>
        <dbReference type="SMART" id="SM00642"/>
    </source>
</evidence>
<dbReference type="Pfam" id="PF00128">
    <property type="entry name" value="Alpha-amylase"/>
    <property type="match status" value="1"/>
</dbReference>